<name>A0A0D3BMQ0_BRAOL</name>
<protein>
    <submittedName>
        <fullName evidence="1">Uncharacterized protein</fullName>
    </submittedName>
</protein>
<evidence type="ECO:0000313" key="2">
    <source>
        <dbReference type="Proteomes" id="UP000032141"/>
    </source>
</evidence>
<proteinExistence type="predicted"/>
<keyword evidence="2" id="KW-1185">Reference proteome</keyword>
<dbReference type="Gramene" id="Bo3g181370.1">
    <property type="protein sequence ID" value="Bo3g181370.1"/>
    <property type="gene ID" value="Bo3g181370"/>
</dbReference>
<dbReference type="Proteomes" id="UP000032141">
    <property type="component" value="Chromosome C3"/>
</dbReference>
<reference evidence="1 2" key="1">
    <citation type="journal article" date="2014" name="Genome Biol.">
        <title>Transcriptome and methylome profiling reveals relics of genome dominance in the mesopolyploid Brassica oleracea.</title>
        <authorList>
            <person name="Parkin I.A."/>
            <person name="Koh C."/>
            <person name="Tang H."/>
            <person name="Robinson S.J."/>
            <person name="Kagale S."/>
            <person name="Clarke W.E."/>
            <person name="Town C.D."/>
            <person name="Nixon J."/>
            <person name="Krishnakumar V."/>
            <person name="Bidwell S.L."/>
            <person name="Denoeud F."/>
            <person name="Belcram H."/>
            <person name="Links M.G."/>
            <person name="Just J."/>
            <person name="Clarke C."/>
            <person name="Bender T."/>
            <person name="Huebert T."/>
            <person name="Mason A.S."/>
            <person name="Pires J.C."/>
            <person name="Barker G."/>
            <person name="Moore J."/>
            <person name="Walley P.G."/>
            <person name="Manoli S."/>
            <person name="Batley J."/>
            <person name="Edwards D."/>
            <person name="Nelson M.N."/>
            <person name="Wang X."/>
            <person name="Paterson A.H."/>
            <person name="King G."/>
            <person name="Bancroft I."/>
            <person name="Chalhoub B."/>
            <person name="Sharpe A.G."/>
        </authorList>
    </citation>
    <scope>NUCLEOTIDE SEQUENCE</scope>
    <source>
        <strain evidence="1 2">cv. TO1000</strain>
    </source>
</reference>
<sequence length="64" mass="7061">MLICTGLLNMKRISNEQEITSLIKACKQQIDILINSIRNEEANSRGWLGLAADSLNADTTDIQA</sequence>
<dbReference type="eggNOG" id="KOG3894">
    <property type="taxonomic scope" value="Eukaryota"/>
</dbReference>
<evidence type="ECO:0000313" key="1">
    <source>
        <dbReference type="EnsemblPlants" id="Bo3g181370.1"/>
    </source>
</evidence>
<organism evidence="1 2">
    <name type="scientific">Brassica oleracea var. oleracea</name>
    <dbReference type="NCBI Taxonomy" id="109376"/>
    <lineage>
        <taxon>Eukaryota</taxon>
        <taxon>Viridiplantae</taxon>
        <taxon>Streptophyta</taxon>
        <taxon>Embryophyta</taxon>
        <taxon>Tracheophyta</taxon>
        <taxon>Spermatophyta</taxon>
        <taxon>Magnoliopsida</taxon>
        <taxon>eudicotyledons</taxon>
        <taxon>Gunneridae</taxon>
        <taxon>Pentapetalae</taxon>
        <taxon>rosids</taxon>
        <taxon>malvids</taxon>
        <taxon>Brassicales</taxon>
        <taxon>Brassicaceae</taxon>
        <taxon>Brassiceae</taxon>
        <taxon>Brassica</taxon>
    </lineage>
</organism>
<dbReference type="HOGENOM" id="CLU_2870695_0_0_1"/>
<reference evidence="1" key="2">
    <citation type="submission" date="2015-03" db="UniProtKB">
        <authorList>
            <consortium name="EnsemblPlants"/>
        </authorList>
    </citation>
    <scope>IDENTIFICATION</scope>
</reference>
<dbReference type="SMR" id="A0A0D3BMQ0"/>
<dbReference type="EnsemblPlants" id="Bo3g181370.1">
    <property type="protein sequence ID" value="Bo3g181370.1"/>
    <property type="gene ID" value="Bo3g181370"/>
</dbReference>
<dbReference type="AlphaFoldDB" id="A0A0D3BMQ0"/>
<dbReference type="STRING" id="109376.A0A0D3BMQ0"/>
<accession>A0A0D3BMQ0</accession>